<accession>A0A2K1QIV5</accession>
<proteinExistence type="inferred from homology"/>
<evidence type="ECO:0000256" key="4">
    <source>
        <dbReference type="ARBA" id="ARBA00014971"/>
    </source>
</evidence>
<evidence type="ECO:0000313" key="7">
    <source>
        <dbReference type="EMBL" id="PNS14832.1"/>
    </source>
</evidence>
<name>A0A2K1QIV5_9PEZI</name>
<dbReference type="InterPro" id="IPR034455">
    <property type="entry name" value="CNL1"/>
</dbReference>
<evidence type="ECO:0000313" key="8">
    <source>
        <dbReference type="Proteomes" id="UP000243797"/>
    </source>
</evidence>
<dbReference type="OrthoDB" id="5424991at2759"/>
<dbReference type="PANTHER" id="PTHR39145:SF1">
    <property type="entry name" value="BIOGENESIS OF LYSOSOME-RELATED ORGANELLES COMPLEX 1 SUBUNIT CNL1"/>
    <property type="match status" value="1"/>
</dbReference>
<protein>
    <recommendedName>
        <fullName evidence="4">Biogenesis of lysosome-related organelles complex 1 subunit CNL1</fullName>
    </recommendedName>
    <alternativeName>
        <fullName evidence="6">CNO-like protein 1</fullName>
    </alternativeName>
</protein>
<dbReference type="STRING" id="2082308.A0A2K1QIV5"/>
<evidence type="ECO:0000256" key="5">
    <source>
        <dbReference type="ARBA" id="ARBA00022490"/>
    </source>
</evidence>
<keyword evidence="8" id="KW-1185">Reference proteome</keyword>
<dbReference type="InParanoid" id="A0A2K1QIV5"/>
<sequence length="147" mass="16152">MAHSSSSVDASRLGLSADEIATLQRHQQIALSQAGSSSSRTASAASSQGRLLLDPTSLSVLAAHFDRVMGAIQQRLALLNQQTRLAAQRQAYLAQMSAAQADAEIARFRSILRQIDELETEFDKIRRIRDIVRGFRGRVEHLARRVG</sequence>
<comment type="subcellular location">
    <subcellularLocation>
        <location evidence="2">Cytoplasm</location>
    </subcellularLocation>
</comment>
<reference evidence="7 8" key="1">
    <citation type="submission" date="2017-06" db="EMBL/GenBank/DDBJ databases">
        <title>Draft genome sequence of a variant of Elsinoe murrayae.</title>
        <authorList>
            <person name="Cheng Q."/>
        </authorList>
    </citation>
    <scope>NUCLEOTIDE SEQUENCE [LARGE SCALE GENOMIC DNA]</scope>
    <source>
        <strain evidence="7 8">CQ-2017a</strain>
    </source>
</reference>
<evidence type="ECO:0000256" key="6">
    <source>
        <dbReference type="ARBA" id="ARBA00029995"/>
    </source>
</evidence>
<evidence type="ECO:0000256" key="1">
    <source>
        <dbReference type="ARBA" id="ARBA00003807"/>
    </source>
</evidence>
<keyword evidence="5" id="KW-0963">Cytoplasm</keyword>
<dbReference type="EMBL" id="NKHZ01000081">
    <property type="protein sequence ID" value="PNS14832.1"/>
    <property type="molecule type" value="Genomic_DNA"/>
</dbReference>
<organism evidence="7 8">
    <name type="scientific">Sphaceloma murrayae</name>
    <dbReference type="NCBI Taxonomy" id="2082308"/>
    <lineage>
        <taxon>Eukaryota</taxon>
        <taxon>Fungi</taxon>
        <taxon>Dikarya</taxon>
        <taxon>Ascomycota</taxon>
        <taxon>Pezizomycotina</taxon>
        <taxon>Dothideomycetes</taxon>
        <taxon>Dothideomycetidae</taxon>
        <taxon>Myriangiales</taxon>
        <taxon>Elsinoaceae</taxon>
        <taxon>Sphaceloma</taxon>
    </lineage>
</organism>
<dbReference type="GO" id="GO:0007032">
    <property type="term" value="P:endosome organization"/>
    <property type="evidence" value="ECO:0007669"/>
    <property type="project" value="TreeGrafter"/>
</dbReference>
<evidence type="ECO:0000256" key="3">
    <source>
        <dbReference type="ARBA" id="ARBA00007289"/>
    </source>
</evidence>
<comment type="similarity">
    <text evidence="3">Belongs to the BLOC1S4 family.</text>
</comment>
<gene>
    <name evidence="7" type="ORF">CAC42_2061</name>
</gene>
<comment type="function">
    <text evidence="1">Component of the biogenesis of lysosome-related organelles complex-1 (BLOC-1), a complex that is involved in endosomal cargo sorting.</text>
</comment>
<comment type="caution">
    <text evidence="7">The sequence shown here is derived from an EMBL/GenBank/DDBJ whole genome shotgun (WGS) entry which is preliminary data.</text>
</comment>
<dbReference type="GO" id="GO:0005737">
    <property type="term" value="C:cytoplasm"/>
    <property type="evidence" value="ECO:0007669"/>
    <property type="project" value="UniProtKB-SubCell"/>
</dbReference>
<dbReference type="PANTHER" id="PTHR39145">
    <property type="entry name" value="BIOGENESIS OF LYSOSOME-RELATED ORGANELLES COMPLEX 1 SUBUNIT CNL1"/>
    <property type="match status" value="1"/>
</dbReference>
<dbReference type="GO" id="GO:0031083">
    <property type="term" value="C:BLOC-1 complex"/>
    <property type="evidence" value="ECO:0007669"/>
    <property type="project" value="InterPro"/>
</dbReference>
<evidence type="ECO:0000256" key="2">
    <source>
        <dbReference type="ARBA" id="ARBA00004496"/>
    </source>
</evidence>
<dbReference type="Proteomes" id="UP000243797">
    <property type="component" value="Unassembled WGS sequence"/>
</dbReference>
<dbReference type="AlphaFoldDB" id="A0A2K1QIV5"/>